<evidence type="ECO:0000256" key="1">
    <source>
        <dbReference type="SAM" id="Phobius"/>
    </source>
</evidence>
<dbReference type="PROSITE" id="PS50887">
    <property type="entry name" value="GGDEF"/>
    <property type="match status" value="1"/>
</dbReference>
<dbReference type="GO" id="GO:0007165">
    <property type="term" value="P:signal transduction"/>
    <property type="evidence" value="ECO:0007669"/>
    <property type="project" value="InterPro"/>
</dbReference>
<dbReference type="Pfam" id="PF00990">
    <property type="entry name" value="GGDEF"/>
    <property type="match status" value="1"/>
</dbReference>
<keyword evidence="6" id="KW-1185">Reference proteome</keyword>
<dbReference type="SUPFAM" id="SSF158472">
    <property type="entry name" value="HAMP domain-like"/>
    <property type="match status" value="1"/>
</dbReference>
<dbReference type="CDD" id="cd01949">
    <property type="entry name" value="GGDEF"/>
    <property type="match status" value="1"/>
</dbReference>
<dbReference type="InterPro" id="IPR050706">
    <property type="entry name" value="Cyclic-di-GMP_PDE-like"/>
</dbReference>
<dbReference type="InterPro" id="IPR001633">
    <property type="entry name" value="EAL_dom"/>
</dbReference>
<evidence type="ECO:0000259" key="3">
    <source>
        <dbReference type="PROSITE" id="PS50885"/>
    </source>
</evidence>
<keyword evidence="1" id="KW-1133">Transmembrane helix</keyword>
<accession>A0A0K6INK0</accession>
<dbReference type="SMART" id="SM00052">
    <property type="entry name" value="EAL"/>
    <property type="match status" value="1"/>
</dbReference>
<dbReference type="SMART" id="SM00304">
    <property type="entry name" value="HAMP"/>
    <property type="match status" value="1"/>
</dbReference>
<dbReference type="SUPFAM" id="SSF55073">
    <property type="entry name" value="Nucleotide cyclase"/>
    <property type="match status" value="1"/>
</dbReference>
<evidence type="ECO:0000313" key="5">
    <source>
        <dbReference type="EMBL" id="CUB04690.1"/>
    </source>
</evidence>
<dbReference type="SUPFAM" id="SSF141868">
    <property type="entry name" value="EAL domain-like"/>
    <property type="match status" value="1"/>
</dbReference>
<dbReference type="InterPro" id="IPR035919">
    <property type="entry name" value="EAL_sf"/>
</dbReference>
<dbReference type="SMART" id="SM00267">
    <property type="entry name" value="GGDEF"/>
    <property type="match status" value="1"/>
</dbReference>
<evidence type="ECO:0000259" key="2">
    <source>
        <dbReference type="PROSITE" id="PS50883"/>
    </source>
</evidence>
<dbReference type="Proteomes" id="UP000182769">
    <property type="component" value="Unassembled WGS sequence"/>
</dbReference>
<dbReference type="InterPro" id="IPR029787">
    <property type="entry name" value="Nucleotide_cyclase"/>
</dbReference>
<dbReference type="GO" id="GO:0071111">
    <property type="term" value="F:cyclic-guanylate-specific phosphodiesterase activity"/>
    <property type="evidence" value="ECO:0007669"/>
    <property type="project" value="InterPro"/>
</dbReference>
<dbReference type="CDD" id="cd06225">
    <property type="entry name" value="HAMP"/>
    <property type="match status" value="1"/>
</dbReference>
<organism evidence="5 6">
    <name type="scientific">Marinomonas fungiae</name>
    <dbReference type="NCBI Taxonomy" id="1137284"/>
    <lineage>
        <taxon>Bacteria</taxon>
        <taxon>Pseudomonadati</taxon>
        <taxon>Pseudomonadota</taxon>
        <taxon>Gammaproteobacteria</taxon>
        <taxon>Oceanospirillales</taxon>
        <taxon>Oceanospirillaceae</taxon>
        <taxon>Marinomonas</taxon>
    </lineage>
</organism>
<dbReference type="Gene3D" id="6.10.340.10">
    <property type="match status" value="1"/>
</dbReference>
<name>A0A0K6INK0_9GAMM</name>
<dbReference type="Pfam" id="PF00672">
    <property type="entry name" value="HAMP"/>
    <property type="match status" value="1"/>
</dbReference>
<dbReference type="Pfam" id="PF14827">
    <property type="entry name" value="dCache_3"/>
    <property type="match status" value="1"/>
</dbReference>
<dbReference type="CDD" id="cd01948">
    <property type="entry name" value="EAL"/>
    <property type="match status" value="1"/>
</dbReference>
<dbReference type="EMBL" id="CYHG01000008">
    <property type="protein sequence ID" value="CUB04690.1"/>
    <property type="molecule type" value="Genomic_DNA"/>
</dbReference>
<gene>
    <name evidence="5" type="ORF">Ga0061065_1089</name>
</gene>
<dbReference type="NCBIfam" id="TIGR00254">
    <property type="entry name" value="GGDEF"/>
    <property type="match status" value="1"/>
</dbReference>
<dbReference type="RefSeq" id="WP_055463600.1">
    <property type="nucleotide sequence ID" value="NZ_CYHG01000008.1"/>
</dbReference>
<dbReference type="PROSITE" id="PS50885">
    <property type="entry name" value="HAMP"/>
    <property type="match status" value="1"/>
</dbReference>
<dbReference type="Pfam" id="PF00563">
    <property type="entry name" value="EAL"/>
    <property type="match status" value="1"/>
</dbReference>
<dbReference type="Gene3D" id="3.30.70.270">
    <property type="match status" value="1"/>
</dbReference>
<keyword evidence="1" id="KW-0472">Membrane</keyword>
<sequence length="790" mass="87552">MGALSRMIRGRLSFRFIVMTLALLVLIQAIGFGIVQASVDRYVREEVKHSMTVAERVWNKLLVQNHQRLEEGAELLAADFGFRSAVASRDANTISSALLNSANRIGASVAVLVDSQWQVKASSEERILNTSSIQALIKDLAQTRSQKGNDVFLTAIYEGNPTQFVIVPILAPRVIGYILMGFAIEPDIIAEAKDLSGVELVLMSRSASDVVHVNASSEALKQHFLAYIPGEYFLNDLTLDMPIHEDTYVTMIHGQEVVGGYISLALMKSLNEAKQQFTELFNQYLVITIIGLVIFAITITWLSRRVARPLEILTTATGALQQGDYDVDISGTSREDEVGLLARSFDGMRKSIKQQQETITKLAYYDPLTGLPNRLSFRNKVADLIGTGDYSSVSVITINLDRFKQVNDVLGYEMGDEILKATASRLLGISCCDHDKLARVSGDEFSVLVLPDGQAAIDVAQSLLEKLNEPLEIDNTLIDLSASIGVASWPADAESSDSLINASQVAMYAAKNRTEDIIQYKHELMTSTPESLSLLSELRQAVINDELRVYLQPKVTTKDQQVIAAEALVRWQHPEKGLVPPFKFVPFAEQTGFVRELTKWIIRAVAKQWHDLQMDGQTFRVSINLSTRDLLAASFPEFLAKTLKEYNVPASGLCLEITESAIMDDPGFAEQTLAKLSNMGFRLSIDDFGTGYSSLGYLKRLPVNELKVDQSFVFGMIENNSDRMIVQSTIDLAHNLGLDVVAEGVETEAMYQMLAELGCEEVQGYLIGKPMPLDAFITWREEWNARYGSN</sequence>
<dbReference type="PANTHER" id="PTHR33121">
    <property type="entry name" value="CYCLIC DI-GMP PHOSPHODIESTERASE PDEF"/>
    <property type="match status" value="1"/>
</dbReference>
<proteinExistence type="predicted"/>
<feature type="domain" description="EAL" evidence="2">
    <location>
        <begin position="531"/>
        <end position="784"/>
    </location>
</feature>
<evidence type="ECO:0000313" key="6">
    <source>
        <dbReference type="Proteomes" id="UP000182769"/>
    </source>
</evidence>
<evidence type="ECO:0000259" key="4">
    <source>
        <dbReference type="PROSITE" id="PS50887"/>
    </source>
</evidence>
<feature type="transmembrane region" description="Helical" evidence="1">
    <location>
        <begin position="284"/>
        <end position="302"/>
    </location>
</feature>
<dbReference type="InterPro" id="IPR029151">
    <property type="entry name" value="Sensor-like_sf"/>
</dbReference>
<feature type="domain" description="HAMP" evidence="3">
    <location>
        <begin position="304"/>
        <end position="357"/>
    </location>
</feature>
<dbReference type="Gene3D" id="3.20.20.450">
    <property type="entry name" value="EAL domain"/>
    <property type="match status" value="1"/>
</dbReference>
<protein>
    <submittedName>
        <fullName evidence="5">Diguanylate cyclase/phosphodiesterase</fullName>
    </submittedName>
</protein>
<dbReference type="InterPro" id="IPR000160">
    <property type="entry name" value="GGDEF_dom"/>
</dbReference>
<dbReference type="PROSITE" id="PS50883">
    <property type="entry name" value="EAL"/>
    <property type="match status" value="1"/>
</dbReference>
<dbReference type="InterPro" id="IPR029150">
    <property type="entry name" value="dCache_3"/>
</dbReference>
<dbReference type="InterPro" id="IPR003660">
    <property type="entry name" value="HAMP_dom"/>
</dbReference>
<dbReference type="OrthoDB" id="9804951at2"/>
<reference evidence="6" key="1">
    <citation type="submission" date="2015-08" db="EMBL/GenBank/DDBJ databases">
        <authorList>
            <person name="Varghese N."/>
        </authorList>
    </citation>
    <scope>NUCLEOTIDE SEQUENCE [LARGE SCALE GENOMIC DNA]</scope>
    <source>
        <strain evidence="6">JCM 18476</strain>
    </source>
</reference>
<dbReference type="PANTHER" id="PTHR33121:SF79">
    <property type="entry name" value="CYCLIC DI-GMP PHOSPHODIESTERASE PDED-RELATED"/>
    <property type="match status" value="1"/>
</dbReference>
<feature type="domain" description="GGDEF" evidence="4">
    <location>
        <begin position="391"/>
        <end position="523"/>
    </location>
</feature>
<dbReference type="GO" id="GO:0016020">
    <property type="term" value="C:membrane"/>
    <property type="evidence" value="ECO:0007669"/>
    <property type="project" value="InterPro"/>
</dbReference>
<dbReference type="InterPro" id="IPR043128">
    <property type="entry name" value="Rev_trsase/Diguanyl_cyclase"/>
</dbReference>
<dbReference type="STRING" id="1137284.GCA_001418205_02531"/>
<keyword evidence="1" id="KW-0812">Transmembrane</keyword>
<dbReference type="AlphaFoldDB" id="A0A0K6INK0"/>
<dbReference type="SUPFAM" id="SSF103190">
    <property type="entry name" value="Sensory domain-like"/>
    <property type="match status" value="1"/>
</dbReference>